<accession>A0A1U9NMM6</accession>
<keyword evidence="10" id="KW-1185">Reference proteome</keyword>
<evidence type="ECO:0000256" key="4">
    <source>
        <dbReference type="ARBA" id="ARBA00022741"/>
    </source>
</evidence>
<dbReference type="Gene3D" id="3.30.565.10">
    <property type="entry name" value="Histidine kinase-like ATPase, C-terminal domain"/>
    <property type="match status" value="1"/>
</dbReference>
<keyword evidence="7" id="KW-0902">Two-component regulatory system</keyword>
<evidence type="ECO:0000256" key="7">
    <source>
        <dbReference type="ARBA" id="ARBA00023012"/>
    </source>
</evidence>
<evidence type="ECO:0000256" key="1">
    <source>
        <dbReference type="ARBA" id="ARBA00000085"/>
    </source>
</evidence>
<dbReference type="GO" id="GO:0000156">
    <property type="term" value="F:phosphorelay response regulator activity"/>
    <property type="evidence" value="ECO:0007669"/>
    <property type="project" value="TreeGrafter"/>
</dbReference>
<keyword evidence="5 9" id="KW-0418">Kinase</keyword>
<keyword evidence="6" id="KW-0067">ATP-binding</keyword>
<evidence type="ECO:0000259" key="8">
    <source>
        <dbReference type="PROSITE" id="PS50109"/>
    </source>
</evidence>
<dbReference type="EC" id="2.7.13.3" evidence="2"/>
<evidence type="ECO:0000313" key="10">
    <source>
        <dbReference type="Proteomes" id="UP000189674"/>
    </source>
</evidence>
<dbReference type="Pfam" id="PF02518">
    <property type="entry name" value="HATPase_c"/>
    <property type="match status" value="1"/>
</dbReference>
<keyword evidence="4" id="KW-0547">Nucleotide-binding</keyword>
<dbReference type="SMART" id="SM00387">
    <property type="entry name" value="HATPase_c"/>
    <property type="match status" value="1"/>
</dbReference>
<dbReference type="GO" id="GO:0030295">
    <property type="term" value="F:protein kinase activator activity"/>
    <property type="evidence" value="ECO:0007669"/>
    <property type="project" value="TreeGrafter"/>
</dbReference>
<evidence type="ECO:0000256" key="6">
    <source>
        <dbReference type="ARBA" id="ARBA00022840"/>
    </source>
</evidence>
<evidence type="ECO:0000256" key="3">
    <source>
        <dbReference type="ARBA" id="ARBA00022679"/>
    </source>
</evidence>
<evidence type="ECO:0000256" key="2">
    <source>
        <dbReference type="ARBA" id="ARBA00012438"/>
    </source>
</evidence>
<protein>
    <recommendedName>
        <fullName evidence="2">histidine kinase</fullName>
        <ecNumber evidence="2">2.7.13.3</ecNumber>
    </recommendedName>
</protein>
<name>A0A1U9NMM6_9BACT</name>
<dbReference type="InterPro" id="IPR036890">
    <property type="entry name" value="HATPase_C_sf"/>
</dbReference>
<dbReference type="STRING" id="1936003.STSP2_02026"/>
<organism evidence="9 10">
    <name type="scientific">Anaerohalosphaera lusitana</name>
    <dbReference type="NCBI Taxonomy" id="1936003"/>
    <lineage>
        <taxon>Bacteria</taxon>
        <taxon>Pseudomonadati</taxon>
        <taxon>Planctomycetota</taxon>
        <taxon>Phycisphaerae</taxon>
        <taxon>Sedimentisphaerales</taxon>
        <taxon>Anaerohalosphaeraceae</taxon>
        <taxon>Anaerohalosphaera</taxon>
    </lineage>
</organism>
<proteinExistence type="predicted"/>
<dbReference type="InterPro" id="IPR005467">
    <property type="entry name" value="His_kinase_dom"/>
</dbReference>
<keyword evidence="3 9" id="KW-0808">Transferase</keyword>
<dbReference type="GO" id="GO:0005524">
    <property type="term" value="F:ATP binding"/>
    <property type="evidence" value="ECO:0007669"/>
    <property type="project" value="UniProtKB-KW"/>
</dbReference>
<gene>
    <name evidence="9" type="primary">cusS</name>
    <name evidence="9" type="ORF">STSP2_02026</name>
</gene>
<dbReference type="PANTHER" id="PTHR42878">
    <property type="entry name" value="TWO-COMPONENT HISTIDINE KINASE"/>
    <property type="match status" value="1"/>
</dbReference>
<reference evidence="10" key="1">
    <citation type="submission" date="2017-02" db="EMBL/GenBank/DDBJ databases">
        <title>Comparative genomics and description of representatives of a novel lineage of planctomycetes thriving in anoxic sediments.</title>
        <authorList>
            <person name="Spring S."/>
            <person name="Bunk B."/>
            <person name="Sproer C."/>
        </authorList>
    </citation>
    <scope>NUCLEOTIDE SEQUENCE [LARGE SCALE GENOMIC DNA]</scope>
    <source>
        <strain evidence="10">ST-NAGAB-D1</strain>
    </source>
</reference>
<dbReference type="RefSeq" id="WP_169853119.1">
    <property type="nucleotide sequence ID" value="NZ_CP019791.1"/>
</dbReference>
<dbReference type="InterPro" id="IPR003594">
    <property type="entry name" value="HATPase_dom"/>
</dbReference>
<dbReference type="GO" id="GO:0004673">
    <property type="term" value="F:protein histidine kinase activity"/>
    <property type="evidence" value="ECO:0007669"/>
    <property type="project" value="UniProtKB-EC"/>
</dbReference>
<dbReference type="Proteomes" id="UP000189674">
    <property type="component" value="Chromosome"/>
</dbReference>
<dbReference type="EMBL" id="CP019791">
    <property type="protein sequence ID" value="AQT68850.1"/>
    <property type="molecule type" value="Genomic_DNA"/>
</dbReference>
<dbReference type="PROSITE" id="PS50109">
    <property type="entry name" value="HIS_KIN"/>
    <property type="match status" value="1"/>
</dbReference>
<dbReference type="SUPFAM" id="SSF55874">
    <property type="entry name" value="ATPase domain of HSP90 chaperone/DNA topoisomerase II/histidine kinase"/>
    <property type="match status" value="1"/>
</dbReference>
<dbReference type="PANTHER" id="PTHR42878:SF7">
    <property type="entry name" value="SENSOR HISTIDINE KINASE GLRK"/>
    <property type="match status" value="1"/>
</dbReference>
<evidence type="ECO:0000313" key="9">
    <source>
        <dbReference type="EMBL" id="AQT68850.1"/>
    </source>
</evidence>
<dbReference type="InterPro" id="IPR050351">
    <property type="entry name" value="BphY/WalK/GraS-like"/>
</dbReference>
<evidence type="ECO:0000256" key="5">
    <source>
        <dbReference type="ARBA" id="ARBA00022777"/>
    </source>
</evidence>
<dbReference type="KEGG" id="alus:STSP2_02026"/>
<comment type="catalytic activity">
    <reaction evidence="1">
        <text>ATP + protein L-histidine = ADP + protein N-phospho-L-histidine.</text>
        <dbReference type="EC" id="2.7.13.3"/>
    </reaction>
</comment>
<dbReference type="GO" id="GO:0007234">
    <property type="term" value="P:osmosensory signaling via phosphorelay pathway"/>
    <property type="evidence" value="ECO:0007669"/>
    <property type="project" value="TreeGrafter"/>
</dbReference>
<feature type="domain" description="Histidine kinase" evidence="8">
    <location>
        <begin position="1"/>
        <end position="152"/>
    </location>
</feature>
<sequence>MAQKKNLEFKINYNSGYREVEAVPDQIGIVLRCLLENAAKYSFNGKPNDKRKISVRFNNVYLGEKRALEISIQNYGCPISLEEASSRRIFQLGYRGEYSGEGGRQGTGTGLYLVDRITTAHKGRIDVHSKPDGPAENNQAVNTFVLTWPRYFQE</sequence>
<dbReference type="AlphaFoldDB" id="A0A1U9NMM6"/>